<dbReference type="Proteomes" id="UP000267921">
    <property type="component" value="Unassembled WGS sequence"/>
</dbReference>
<evidence type="ECO:0000313" key="3">
    <source>
        <dbReference type="EMBL" id="SDW72753.1"/>
    </source>
</evidence>
<protein>
    <submittedName>
        <fullName evidence="1">Uncharacterized protein</fullName>
    </submittedName>
</protein>
<keyword evidence="4" id="KW-1185">Reference proteome</keyword>
<reference evidence="2 6" key="3">
    <citation type="submission" date="2018-10" db="EMBL/GenBank/DDBJ databases">
        <title>Cultivation of a novel Methanohalophilus strain from Kebrit Deep of the Red Sea and a genomic comparison of members of the genus Methanohalophilus.</title>
        <authorList>
            <person name="Guan Y."/>
            <person name="Ngugi D.K."/>
            <person name="Stingl U."/>
        </authorList>
    </citation>
    <scope>NUCLEOTIDE SEQUENCE [LARGE SCALE GENOMIC DNA]</scope>
    <source>
        <strain evidence="2 6">DSM 3094</strain>
    </source>
</reference>
<evidence type="ECO:0000313" key="6">
    <source>
        <dbReference type="Proteomes" id="UP000267921"/>
    </source>
</evidence>
<reference evidence="1 4" key="1">
    <citation type="submission" date="2016-10" db="EMBL/GenBank/DDBJ databases">
        <title>Methanohalophilus halophilus.</title>
        <authorList>
            <person name="L'haridon S."/>
        </authorList>
    </citation>
    <scope>NUCLEOTIDE SEQUENCE [LARGE SCALE GENOMIC DNA]</scope>
    <source>
        <strain evidence="1 4">Z-7982</strain>
    </source>
</reference>
<dbReference type="GeneID" id="30582960"/>
<evidence type="ECO:0000313" key="4">
    <source>
        <dbReference type="Proteomes" id="UP000186879"/>
    </source>
</evidence>
<dbReference type="EMBL" id="CP017921">
    <property type="protein sequence ID" value="APH38785.1"/>
    <property type="molecule type" value="Genomic_DNA"/>
</dbReference>
<dbReference type="EMBL" id="RJJG01000006">
    <property type="protein sequence ID" value="RNI07978.1"/>
    <property type="molecule type" value="Genomic_DNA"/>
</dbReference>
<dbReference type="STRING" id="2177.BHR79_04310"/>
<reference evidence="3 5" key="2">
    <citation type="submission" date="2016-10" db="EMBL/GenBank/DDBJ databases">
        <authorList>
            <person name="de Groot N.N."/>
        </authorList>
    </citation>
    <scope>NUCLEOTIDE SEQUENCE [LARGE SCALE GENOMIC DNA]</scope>
    <source>
        <strain evidence="3 5">Z-7982</strain>
    </source>
</reference>
<dbReference type="Proteomes" id="UP000198669">
    <property type="component" value="Unassembled WGS sequence"/>
</dbReference>
<dbReference type="RefSeq" id="WP_072361433.1">
    <property type="nucleotide sequence ID" value="NZ_CP017921.1"/>
</dbReference>
<dbReference type="AlphaFoldDB" id="A0A1L3Q1Q3"/>
<proteinExistence type="predicted"/>
<dbReference type="EMBL" id="FNMU01000004">
    <property type="protein sequence ID" value="SDW72753.1"/>
    <property type="molecule type" value="Genomic_DNA"/>
</dbReference>
<dbReference type="Proteomes" id="UP000186879">
    <property type="component" value="Chromosome"/>
</dbReference>
<evidence type="ECO:0000313" key="1">
    <source>
        <dbReference type="EMBL" id="APH38785.1"/>
    </source>
</evidence>
<accession>A0A1L3Q1Q3</accession>
<gene>
    <name evidence="1" type="ORF">BHR79_04310</name>
    <name evidence="2" type="ORF">EFE40_08485</name>
    <name evidence="3" type="ORF">SAMN04515625_1512</name>
</gene>
<dbReference type="KEGG" id="mhaz:BHR79_04310"/>
<dbReference type="OrthoDB" id="146863at2157"/>
<sequence>MESIERDIKENTSNQSLSSYEMGRDDVNVICTYGKISVWFGRQTPEVVVGRILISISRIDKSAVHEVEIVCPFEKITEYESHGYVLVSYAKCEGGYRATFHIPFYNKKALFFFAEHIVRKLQQRDVKIDIYWNGDDSDITRLTEHLEEIDDWKVKNINYKDNNKEKQEK</sequence>
<organism evidence="1 4">
    <name type="scientific">Methanohalophilus halophilus</name>
    <dbReference type="NCBI Taxonomy" id="2177"/>
    <lineage>
        <taxon>Archaea</taxon>
        <taxon>Methanobacteriati</taxon>
        <taxon>Methanobacteriota</taxon>
        <taxon>Stenosarchaea group</taxon>
        <taxon>Methanomicrobia</taxon>
        <taxon>Methanosarcinales</taxon>
        <taxon>Methanosarcinaceae</taxon>
        <taxon>Methanohalophilus</taxon>
    </lineage>
</organism>
<name>A0A1L3Q1Q3_9EURY</name>
<evidence type="ECO:0000313" key="5">
    <source>
        <dbReference type="Proteomes" id="UP000198669"/>
    </source>
</evidence>
<evidence type="ECO:0000313" key="2">
    <source>
        <dbReference type="EMBL" id="RNI07978.1"/>
    </source>
</evidence>